<dbReference type="RefSeq" id="WP_219547172.1">
    <property type="nucleotide sequence ID" value="NZ_JAHKRN010000031.1"/>
</dbReference>
<evidence type="ECO:0000313" key="3">
    <source>
        <dbReference type="Proteomes" id="UP001596096"/>
    </source>
</evidence>
<sequence length="145" mass="14811">MSATRTTLSRRPAGSRAGRLVSHALLAVVWLIVAVFAHGGACAALELSEQASHSAQLGDGGHAADQGHVAAAQHRAHCWHHQLPERHRHSTEQDGSATHPAGPPTGAPMPAAIVVSPPAAVGGTAPAAVAGRPTSCQEDLCVMRI</sequence>
<gene>
    <name evidence="2" type="ORF">ACFPUY_26405</name>
</gene>
<name>A0ABW1C1D1_9ACTN</name>
<evidence type="ECO:0008006" key="4">
    <source>
        <dbReference type="Google" id="ProtNLM"/>
    </source>
</evidence>
<keyword evidence="3" id="KW-1185">Reference proteome</keyword>
<accession>A0ABW1C1D1</accession>
<reference evidence="3" key="1">
    <citation type="journal article" date="2019" name="Int. J. Syst. Evol. Microbiol.">
        <title>The Global Catalogue of Microorganisms (GCM) 10K type strain sequencing project: providing services to taxonomists for standard genome sequencing and annotation.</title>
        <authorList>
            <consortium name="The Broad Institute Genomics Platform"/>
            <consortium name="The Broad Institute Genome Sequencing Center for Infectious Disease"/>
            <person name="Wu L."/>
            <person name="Ma J."/>
        </authorList>
    </citation>
    <scope>NUCLEOTIDE SEQUENCE [LARGE SCALE GENOMIC DNA]</scope>
    <source>
        <strain evidence="3">CGMCC 4.7106</strain>
    </source>
</reference>
<proteinExistence type="predicted"/>
<dbReference type="Proteomes" id="UP001596096">
    <property type="component" value="Unassembled WGS sequence"/>
</dbReference>
<organism evidence="2 3">
    <name type="scientific">Nonomuraea harbinensis</name>
    <dbReference type="NCBI Taxonomy" id="1286938"/>
    <lineage>
        <taxon>Bacteria</taxon>
        <taxon>Bacillati</taxon>
        <taxon>Actinomycetota</taxon>
        <taxon>Actinomycetes</taxon>
        <taxon>Streptosporangiales</taxon>
        <taxon>Streptosporangiaceae</taxon>
        <taxon>Nonomuraea</taxon>
    </lineage>
</organism>
<evidence type="ECO:0000313" key="2">
    <source>
        <dbReference type="EMBL" id="MFC5818650.1"/>
    </source>
</evidence>
<comment type="caution">
    <text evidence="2">The sequence shown here is derived from an EMBL/GenBank/DDBJ whole genome shotgun (WGS) entry which is preliminary data.</text>
</comment>
<feature type="region of interest" description="Disordered" evidence="1">
    <location>
        <begin position="55"/>
        <end position="112"/>
    </location>
</feature>
<dbReference type="EMBL" id="JBHSNW010000014">
    <property type="protein sequence ID" value="MFC5818650.1"/>
    <property type="molecule type" value="Genomic_DNA"/>
</dbReference>
<evidence type="ECO:0000256" key="1">
    <source>
        <dbReference type="SAM" id="MobiDB-lite"/>
    </source>
</evidence>
<protein>
    <recommendedName>
        <fullName evidence="4">DUF2946 domain-containing protein</fullName>
    </recommendedName>
</protein>